<organism evidence="2 3">
    <name type="scientific">Alternaria tenuissima</name>
    <dbReference type="NCBI Taxonomy" id="119927"/>
    <lineage>
        <taxon>Eukaryota</taxon>
        <taxon>Fungi</taxon>
        <taxon>Dikarya</taxon>
        <taxon>Ascomycota</taxon>
        <taxon>Pezizomycotina</taxon>
        <taxon>Dothideomycetes</taxon>
        <taxon>Pleosporomycetidae</taxon>
        <taxon>Pleosporales</taxon>
        <taxon>Pleosporineae</taxon>
        <taxon>Pleosporaceae</taxon>
        <taxon>Alternaria</taxon>
        <taxon>Alternaria sect. Alternaria</taxon>
        <taxon>Alternaria alternata complex</taxon>
    </lineage>
</organism>
<name>A0A4Q4MJ25_9PLEO</name>
<dbReference type="AlphaFoldDB" id="A0A4Q4MJ25"/>
<feature type="compositionally biased region" description="Basic and acidic residues" evidence="1">
    <location>
        <begin position="233"/>
        <end position="243"/>
    </location>
</feature>
<evidence type="ECO:0000313" key="3">
    <source>
        <dbReference type="Proteomes" id="UP000292402"/>
    </source>
</evidence>
<feature type="compositionally biased region" description="Polar residues" evidence="1">
    <location>
        <begin position="248"/>
        <end position="267"/>
    </location>
</feature>
<sequence>MPDRLASHPSLQKTRDNLAKWGNYCRAQFIDWTAEAREEFEADINRTKPWNTRLVTFFCPCVTCAKTWHRLHYNGDMSGYEIVNVPCIAYGYSVFCCTPLAHQFLVCIPNAWQTFRIRRIGDLGGTCAADCAKTWLCPCCSLIQNEKESKLLIEGRRTGFWGGDGAGAGAGAGAEDVIVQQPTGGLGEEMVMSTIAQAVGVKCAMVELPVTMEGVDGQLAGSEADSGLENTDDTTKTQPHTDEIADPSTLSDPITSEGTLNNETSTSPIMVCSVATTTIFEPPTPPTESITTSQHFEIAPTQEILSYAPSHSERRKKKWYSDTTGQRVRRKSERVVPNHLDCFVPYMKFLE</sequence>
<evidence type="ECO:0000313" key="2">
    <source>
        <dbReference type="EMBL" id="RYN52804.1"/>
    </source>
</evidence>
<dbReference type="EMBL" id="PDXA01000013">
    <property type="protein sequence ID" value="RYN52804.1"/>
    <property type="molecule type" value="Genomic_DNA"/>
</dbReference>
<feature type="region of interest" description="Disordered" evidence="1">
    <location>
        <begin position="218"/>
        <end position="267"/>
    </location>
</feature>
<dbReference type="Proteomes" id="UP000292402">
    <property type="component" value="Unassembled WGS sequence"/>
</dbReference>
<evidence type="ECO:0000256" key="1">
    <source>
        <dbReference type="SAM" id="MobiDB-lite"/>
    </source>
</evidence>
<dbReference type="InterPro" id="IPR006461">
    <property type="entry name" value="PLAC_motif_containing"/>
</dbReference>
<accession>A0A4Q4MJ25</accession>
<gene>
    <name evidence="2" type="ORF">AA0114_g4691</name>
</gene>
<comment type="caution">
    <text evidence="2">The sequence shown here is derived from an EMBL/GenBank/DDBJ whole genome shotgun (WGS) entry which is preliminary data.</text>
</comment>
<reference evidence="3" key="1">
    <citation type="journal article" date="2019" name="bioRxiv">
        <title>Genomics, evolutionary history and diagnostics of the Alternaria alternata species group including apple and Asian pear pathotypes.</title>
        <authorList>
            <person name="Armitage A.D."/>
            <person name="Cockerton H.M."/>
            <person name="Sreenivasaprasad S."/>
            <person name="Woodhall J.W."/>
            <person name="Lane C.R."/>
            <person name="Harrison R.J."/>
            <person name="Clarkson J.P."/>
        </authorList>
    </citation>
    <scope>NUCLEOTIDE SEQUENCE [LARGE SCALE GENOMIC DNA]</scope>
    <source>
        <strain evidence="3">FERA 1082</strain>
    </source>
</reference>
<dbReference type="Pfam" id="PF04749">
    <property type="entry name" value="PLAC8"/>
    <property type="match status" value="1"/>
</dbReference>
<proteinExistence type="predicted"/>
<protein>
    <submittedName>
        <fullName evidence="2">Uncharacterized protein</fullName>
    </submittedName>
</protein>